<organism evidence="2 3">
    <name type="scientific">Leptospira meyeri</name>
    <dbReference type="NCBI Taxonomy" id="29508"/>
    <lineage>
        <taxon>Bacteria</taxon>
        <taxon>Pseudomonadati</taxon>
        <taxon>Spirochaetota</taxon>
        <taxon>Spirochaetia</taxon>
        <taxon>Leptospirales</taxon>
        <taxon>Leptospiraceae</taxon>
        <taxon>Leptospira</taxon>
    </lineage>
</organism>
<feature type="region of interest" description="Disordered" evidence="1">
    <location>
        <begin position="1"/>
        <end position="29"/>
    </location>
</feature>
<evidence type="ECO:0000313" key="2">
    <source>
        <dbReference type="EMBL" id="TDY67206.1"/>
    </source>
</evidence>
<dbReference type="AlphaFoldDB" id="A0A4R8MJK2"/>
<name>A0A4R8MJK2_LEPME</name>
<accession>A0A4R8MJK2</accession>
<proteinExistence type="predicted"/>
<dbReference type="EMBL" id="SORO01000004">
    <property type="protein sequence ID" value="TDY67206.1"/>
    <property type="molecule type" value="Genomic_DNA"/>
</dbReference>
<evidence type="ECO:0000313" key="3">
    <source>
        <dbReference type="Proteomes" id="UP000294684"/>
    </source>
</evidence>
<dbReference type="STRING" id="1193051.LEP1GSC017_1078"/>
<protein>
    <submittedName>
        <fullName evidence="2">Uncharacterized protein</fullName>
    </submittedName>
</protein>
<sequence length="52" mass="5684">MTSVRDTQGLVACDAGDGSEADPEGARPIYWRNIGTDSNWERTQEGISFPLL</sequence>
<reference evidence="2 3" key="1">
    <citation type="submission" date="2019-03" db="EMBL/GenBank/DDBJ databases">
        <title>Genomic Encyclopedia of Archaeal and Bacterial Type Strains, Phase II (KMG-II): from individual species to whole genera.</title>
        <authorList>
            <person name="Goeker M."/>
        </authorList>
    </citation>
    <scope>NUCLEOTIDE SEQUENCE [LARGE SCALE GENOMIC DNA]</scope>
    <source>
        <strain evidence="2 3">DSM 21537</strain>
    </source>
</reference>
<dbReference type="Proteomes" id="UP000294684">
    <property type="component" value="Unassembled WGS sequence"/>
</dbReference>
<comment type="caution">
    <text evidence="2">The sequence shown here is derived from an EMBL/GenBank/DDBJ whole genome shotgun (WGS) entry which is preliminary data.</text>
</comment>
<gene>
    <name evidence="2" type="ORF">CLV96_3627</name>
</gene>
<keyword evidence="3" id="KW-1185">Reference proteome</keyword>
<evidence type="ECO:0000256" key="1">
    <source>
        <dbReference type="SAM" id="MobiDB-lite"/>
    </source>
</evidence>